<dbReference type="InterPro" id="IPR010921">
    <property type="entry name" value="Trp_repressor/repl_initiator"/>
</dbReference>
<organism evidence="1 2">
    <name type="scientific">Aerococcus viridans</name>
    <dbReference type="NCBI Taxonomy" id="1377"/>
    <lineage>
        <taxon>Bacteria</taxon>
        <taxon>Bacillati</taxon>
        <taxon>Bacillota</taxon>
        <taxon>Bacilli</taxon>
        <taxon>Lactobacillales</taxon>
        <taxon>Aerococcaceae</taxon>
        <taxon>Aerococcus</taxon>
    </lineage>
</organism>
<sequence>MSKKIYSQAEIQALRNNPNVKSVTEKSITYSSEFKIKAIKQSKQGMKSTQIFELAGLPSHLIGKGKSDQSLSRWKRLYKDHGEDVLLQENRGSKNNGPY</sequence>
<dbReference type="RefSeq" id="WP_060779395.1">
    <property type="nucleotide sequence ID" value="NZ_CP014164.1"/>
</dbReference>
<evidence type="ECO:0008006" key="3">
    <source>
        <dbReference type="Google" id="ProtNLM"/>
    </source>
</evidence>
<reference evidence="1 2" key="1">
    <citation type="journal article" date="2016" name="Genome Announc.">
        <title>Complete Genome Sequences of Aerococcus christensenii CCUG 28831T, Aerococcus sanguinicola CCUG 43001T, Aerococcus urinae CCUG 36881T, Aerococcus urinaeequi CCUG 28094T, Aerococcus urinaehominis CCUG 42038 BT, and Aerococcus viridans CCUG 4311T.</title>
        <authorList>
            <person name="Carkaci D."/>
            <person name="Dargis R."/>
            <person name="Nielsen X.C."/>
            <person name="Skovgaard O."/>
            <person name="Fuursted K."/>
            <person name="Christensen J.J."/>
        </authorList>
    </citation>
    <scope>NUCLEOTIDE SEQUENCE [LARGE SCALE GENOMIC DNA]</scope>
    <source>
        <strain evidence="1 2">CCUG4311</strain>
    </source>
</reference>
<dbReference type="GO" id="GO:0043565">
    <property type="term" value="F:sequence-specific DNA binding"/>
    <property type="evidence" value="ECO:0007669"/>
    <property type="project" value="InterPro"/>
</dbReference>
<protein>
    <recommendedName>
        <fullName evidence="3">Transposase</fullName>
    </recommendedName>
</protein>
<dbReference type="AlphaFoldDB" id="A0AAU8UN43"/>
<name>A0AAU8UN43_9LACT</name>
<accession>A0AAU8UN43</accession>
<dbReference type="SUPFAM" id="SSF48295">
    <property type="entry name" value="TrpR-like"/>
    <property type="match status" value="1"/>
</dbReference>
<proteinExistence type="predicted"/>
<dbReference type="GeneID" id="87310724"/>
<gene>
    <name evidence="1" type="ORF">AWM76_08555</name>
</gene>
<reference evidence="2" key="2">
    <citation type="submission" date="2016-01" db="EMBL/GenBank/DDBJ databases">
        <title>Six Aerococcus type strain genome sequencing and assembly using PacBio and Illumina Hiseq.</title>
        <authorList>
            <person name="Carkaci D."/>
            <person name="Dargis R."/>
            <person name="Nielsen X.C."/>
            <person name="Skovgaard O."/>
            <person name="Fuursted K."/>
            <person name="Christensen J.J."/>
        </authorList>
    </citation>
    <scope>NUCLEOTIDE SEQUENCE [LARGE SCALE GENOMIC DNA]</scope>
    <source>
        <strain evidence="2">CCUG4311</strain>
    </source>
</reference>
<dbReference type="Proteomes" id="UP000066986">
    <property type="component" value="Chromosome"/>
</dbReference>
<evidence type="ECO:0000313" key="1">
    <source>
        <dbReference type="EMBL" id="AMC01601.1"/>
    </source>
</evidence>
<dbReference type="KEGG" id="avs:AWM76_08555"/>
<evidence type="ECO:0000313" key="2">
    <source>
        <dbReference type="Proteomes" id="UP000066986"/>
    </source>
</evidence>
<dbReference type="EMBL" id="CP014164">
    <property type="protein sequence ID" value="AMC01601.1"/>
    <property type="molecule type" value="Genomic_DNA"/>
</dbReference>